<feature type="transmembrane region" description="Helical" evidence="4">
    <location>
        <begin position="135"/>
        <end position="158"/>
    </location>
</feature>
<feature type="transmembrane region" description="Helical" evidence="4">
    <location>
        <begin position="365"/>
        <end position="388"/>
    </location>
</feature>
<feature type="transmembrane region" description="Helical" evidence="4">
    <location>
        <begin position="270"/>
        <end position="293"/>
    </location>
</feature>
<evidence type="ECO:0000259" key="5">
    <source>
        <dbReference type="PROSITE" id="PS50850"/>
    </source>
</evidence>
<evidence type="ECO:0000313" key="6">
    <source>
        <dbReference type="EMBL" id="EPD99458.1"/>
    </source>
</evidence>
<evidence type="ECO:0000256" key="1">
    <source>
        <dbReference type="ARBA" id="ARBA00022692"/>
    </source>
</evidence>
<feature type="transmembrane region" description="Helical" evidence="4">
    <location>
        <begin position="336"/>
        <end position="359"/>
    </location>
</feature>
<dbReference type="GO" id="GO:0022857">
    <property type="term" value="F:transmembrane transporter activity"/>
    <property type="evidence" value="ECO:0007669"/>
    <property type="project" value="InterPro"/>
</dbReference>
<dbReference type="GeneID" id="64061052"/>
<dbReference type="PANTHER" id="PTHR23531">
    <property type="entry name" value="QUINOLENE RESISTANCE PROTEIN NORA"/>
    <property type="match status" value="1"/>
</dbReference>
<feature type="transmembrane region" description="Helical" evidence="4">
    <location>
        <begin position="47"/>
        <end position="68"/>
    </location>
</feature>
<dbReference type="RefSeq" id="WP_005429048.1">
    <property type="nucleotide sequence ID" value="NZ_KE150480.1"/>
</dbReference>
<evidence type="ECO:0000256" key="2">
    <source>
        <dbReference type="ARBA" id="ARBA00022989"/>
    </source>
</evidence>
<feature type="transmembrane region" description="Helical" evidence="4">
    <location>
        <begin position="75"/>
        <end position="94"/>
    </location>
</feature>
<dbReference type="InterPro" id="IPR036259">
    <property type="entry name" value="MFS_trans_sf"/>
</dbReference>
<dbReference type="PROSITE" id="PS50850">
    <property type="entry name" value="MFS"/>
    <property type="match status" value="1"/>
</dbReference>
<dbReference type="Pfam" id="PF07690">
    <property type="entry name" value="MFS_1"/>
    <property type="match status" value="1"/>
</dbReference>
<dbReference type="InterPro" id="IPR020846">
    <property type="entry name" value="MFS_dom"/>
</dbReference>
<dbReference type="Proteomes" id="UP000014400">
    <property type="component" value="Unassembled WGS sequence"/>
</dbReference>
<protein>
    <recommendedName>
        <fullName evidence="5">Major facilitator superfamily (MFS) profile domain-containing protein</fullName>
    </recommendedName>
</protein>
<dbReference type="AlphaFoldDB" id="S3BDS2"/>
<dbReference type="EMBL" id="ATCF01000016">
    <property type="protein sequence ID" value="EPD99458.1"/>
    <property type="molecule type" value="Genomic_DNA"/>
</dbReference>
<keyword evidence="2 4" id="KW-1133">Transmembrane helix</keyword>
<keyword evidence="1 4" id="KW-0812">Transmembrane</keyword>
<dbReference type="STRING" id="1203554.HMPREF1476_01137"/>
<evidence type="ECO:0000313" key="7">
    <source>
        <dbReference type="Proteomes" id="UP000014400"/>
    </source>
</evidence>
<dbReference type="eggNOG" id="COG2814">
    <property type="taxonomic scope" value="Bacteria"/>
</dbReference>
<feature type="transmembrane region" description="Helical" evidence="4">
    <location>
        <begin position="240"/>
        <end position="258"/>
    </location>
</feature>
<sequence>MKDRLWTKQYLLVIVTNFLLYVVYYQLMLWTTSYAMHIWKADVSEAGLAAGLFIISALVARLLAGHFIDGLGRGFVLRCGTALYAASMLLYFFITSMLEFEAIRVVHGFAYGLASTAASTIVATIIPLKRQGEGIGYFTLGVTIASAIGPFLGIWFTQHGMYEASVWICSAVGVLAFVLSLLIRTPAHRMTEAEKKEMRTLKFSTFFQLEALPISFIAMLGGVCYSTVLAYIGAYSQSLSLFWAGSVFFLGFAFTSIISRPVTGRLLDEFGGSVVVYPALIFLAAAMVLIGAARSNGMLLSGALVLGLGFATITSACHALAVFVSPQQYVGRATATYFVLLDVGVGIGPYTLGLLVPYFGFSAVYFAAASVAAVGILIYWAVIGRTGIFSTLVMRKVRSVRLNQIEIDPRDVSSAYRRGEEIEFDDPQPNQKKDA</sequence>
<organism evidence="6 7">
    <name type="scientific">Sutterella wadsworthensis HGA0223</name>
    <dbReference type="NCBI Taxonomy" id="1203554"/>
    <lineage>
        <taxon>Bacteria</taxon>
        <taxon>Pseudomonadati</taxon>
        <taxon>Pseudomonadota</taxon>
        <taxon>Betaproteobacteria</taxon>
        <taxon>Burkholderiales</taxon>
        <taxon>Sutterellaceae</taxon>
        <taxon>Sutterella</taxon>
    </lineage>
</organism>
<proteinExistence type="predicted"/>
<gene>
    <name evidence="6" type="ORF">HMPREF1476_01137</name>
</gene>
<dbReference type="PANTHER" id="PTHR23531:SF1">
    <property type="entry name" value="QUINOLENE RESISTANCE PROTEIN NORA"/>
    <property type="match status" value="1"/>
</dbReference>
<reference evidence="6 7" key="1">
    <citation type="submission" date="2013-04" db="EMBL/GenBank/DDBJ databases">
        <title>The Genome Sequence of Sutterella wadsworthensis HGA0223.</title>
        <authorList>
            <consortium name="The Broad Institute Genomics Platform"/>
            <person name="Earl A."/>
            <person name="Ward D."/>
            <person name="Feldgarden M."/>
            <person name="Gevers D."/>
            <person name="Schmidt T.M."/>
            <person name="Dover J."/>
            <person name="Dai D."/>
            <person name="Walker B."/>
            <person name="Young S."/>
            <person name="Zeng Q."/>
            <person name="Gargeya S."/>
            <person name="Fitzgerald M."/>
            <person name="Haas B."/>
            <person name="Abouelleil A."/>
            <person name="Allen A.W."/>
            <person name="Alvarado L."/>
            <person name="Arachchi H.M."/>
            <person name="Berlin A.M."/>
            <person name="Chapman S.B."/>
            <person name="Gainer-Dewar J."/>
            <person name="Goldberg J."/>
            <person name="Griggs A."/>
            <person name="Gujja S."/>
            <person name="Hansen M."/>
            <person name="Howarth C."/>
            <person name="Imamovic A."/>
            <person name="Ireland A."/>
            <person name="Larimer J."/>
            <person name="McCowan C."/>
            <person name="Murphy C."/>
            <person name="Pearson M."/>
            <person name="Poon T.W."/>
            <person name="Priest M."/>
            <person name="Roberts A."/>
            <person name="Saif S."/>
            <person name="Shea T."/>
            <person name="Sisk P."/>
            <person name="Sykes S."/>
            <person name="Wortman J."/>
            <person name="Nusbaum C."/>
            <person name="Birren B."/>
        </authorList>
    </citation>
    <scope>NUCLEOTIDE SEQUENCE [LARGE SCALE GENOMIC DNA]</scope>
    <source>
        <strain evidence="6 7">HGA0223</strain>
    </source>
</reference>
<feature type="transmembrane region" description="Helical" evidence="4">
    <location>
        <begin position="164"/>
        <end position="185"/>
    </location>
</feature>
<dbReference type="SUPFAM" id="SSF103473">
    <property type="entry name" value="MFS general substrate transporter"/>
    <property type="match status" value="1"/>
</dbReference>
<dbReference type="InterPro" id="IPR052714">
    <property type="entry name" value="MFS_Exporter"/>
</dbReference>
<dbReference type="HOGENOM" id="CLU_001265_10_13_4"/>
<name>S3BDS2_9BURK</name>
<dbReference type="CDD" id="cd17489">
    <property type="entry name" value="MFS_YfcJ_like"/>
    <property type="match status" value="1"/>
</dbReference>
<keyword evidence="3 4" id="KW-0472">Membrane</keyword>
<accession>S3BDS2</accession>
<feature type="transmembrane region" description="Helical" evidence="4">
    <location>
        <begin position="299"/>
        <end position="324"/>
    </location>
</feature>
<evidence type="ECO:0000256" key="3">
    <source>
        <dbReference type="ARBA" id="ARBA00023136"/>
    </source>
</evidence>
<keyword evidence="7" id="KW-1185">Reference proteome</keyword>
<dbReference type="InterPro" id="IPR011701">
    <property type="entry name" value="MFS"/>
</dbReference>
<comment type="caution">
    <text evidence="6">The sequence shown here is derived from an EMBL/GenBank/DDBJ whole genome shotgun (WGS) entry which is preliminary data.</text>
</comment>
<evidence type="ECO:0000256" key="4">
    <source>
        <dbReference type="SAM" id="Phobius"/>
    </source>
</evidence>
<feature type="transmembrane region" description="Helical" evidence="4">
    <location>
        <begin position="206"/>
        <end position="234"/>
    </location>
</feature>
<dbReference type="Gene3D" id="1.20.1250.20">
    <property type="entry name" value="MFS general substrate transporter like domains"/>
    <property type="match status" value="1"/>
</dbReference>
<feature type="transmembrane region" description="Helical" evidence="4">
    <location>
        <begin position="9"/>
        <end position="27"/>
    </location>
</feature>
<feature type="domain" description="Major facilitator superfamily (MFS) profile" evidence="5">
    <location>
        <begin position="9"/>
        <end position="387"/>
    </location>
</feature>
<dbReference type="PATRIC" id="fig|1203554.3.peg.1176"/>
<feature type="transmembrane region" description="Helical" evidence="4">
    <location>
        <begin position="106"/>
        <end position="128"/>
    </location>
</feature>